<dbReference type="RefSeq" id="WP_341628829.1">
    <property type="nucleotide sequence ID" value="NZ_JBAKBA010000040.1"/>
</dbReference>
<dbReference type="InterPro" id="IPR011991">
    <property type="entry name" value="ArsR-like_HTH"/>
</dbReference>
<evidence type="ECO:0000256" key="1">
    <source>
        <dbReference type="ARBA" id="ARBA00023015"/>
    </source>
</evidence>
<dbReference type="NCBIfam" id="NF033788">
    <property type="entry name" value="HTH_metalloreg"/>
    <property type="match status" value="1"/>
</dbReference>
<dbReference type="InterPro" id="IPR001845">
    <property type="entry name" value="HTH_ArsR_DNA-bd_dom"/>
</dbReference>
<evidence type="ECO:0000313" key="5">
    <source>
        <dbReference type="EMBL" id="MEL0660369.1"/>
    </source>
</evidence>
<comment type="caution">
    <text evidence="5">The sequence shown here is derived from an EMBL/GenBank/DDBJ whole genome shotgun (WGS) entry which is preliminary data.</text>
</comment>
<keyword evidence="3" id="KW-0804">Transcription</keyword>
<dbReference type="PRINTS" id="PR00778">
    <property type="entry name" value="HTHARSR"/>
</dbReference>
<keyword evidence="2" id="KW-0238">DNA-binding</keyword>
<evidence type="ECO:0000313" key="6">
    <source>
        <dbReference type="Proteomes" id="UP001366060"/>
    </source>
</evidence>
<dbReference type="Pfam" id="PF01022">
    <property type="entry name" value="HTH_5"/>
    <property type="match status" value="1"/>
</dbReference>
<dbReference type="PANTHER" id="PTHR33154">
    <property type="entry name" value="TRANSCRIPTIONAL REGULATOR, ARSR FAMILY"/>
    <property type="match status" value="1"/>
</dbReference>
<dbReference type="PANTHER" id="PTHR33154:SF28">
    <property type="entry name" value="HTH-TYPE TRANSCRIPTIONAL REGULATOR YGAV-RELATED"/>
    <property type="match status" value="1"/>
</dbReference>
<keyword evidence="6" id="KW-1185">Reference proteome</keyword>
<dbReference type="InterPro" id="IPR051081">
    <property type="entry name" value="HTH_MetalResp_TranReg"/>
</dbReference>
<reference evidence="5 6" key="1">
    <citation type="submission" date="2024-02" db="EMBL/GenBank/DDBJ databases">
        <title>Bacteria isolated from the canopy kelp, Nereocystis luetkeana.</title>
        <authorList>
            <person name="Pfister C.A."/>
            <person name="Younker I.T."/>
            <person name="Light S.H."/>
        </authorList>
    </citation>
    <scope>NUCLEOTIDE SEQUENCE [LARGE SCALE GENOMIC DNA]</scope>
    <source>
        <strain evidence="5 6">TI.2.07</strain>
    </source>
</reference>
<dbReference type="PROSITE" id="PS50987">
    <property type="entry name" value="HTH_ARSR_2"/>
    <property type="match status" value="1"/>
</dbReference>
<gene>
    <name evidence="5" type="ORF">V6255_14615</name>
</gene>
<dbReference type="Gene3D" id="1.10.10.10">
    <property type="entry name" value="Winged helix-like DNA-binding domain superfamily/Winged helix DNA-binding domain"/>
    <property type="match status" value="1"/>
</dbReference>
<evidence type="ECO:0000259" key="4">
    <source>
        <dbReference type="PROSITE" id="PS50987"/>
    </source>
</evidence>
<dbReference type="EMBL" id="JBAKBA010000040">
    <property type="protein sequence ID" value="MEL0660369.1"/>
    <property type="molecule type" value="Genomic_DNA"/>
</dbReference>
<feature type="domain" description="HTH arsR-type" evidence="4">
    <location>
        <begin position="7"/>
        <end position="101"/>
    </location>
</feature>
<dbReference type="InterPro" id="IPR036390">
    <property type="entry name" value="WH_DNA-bd_sf"/>
</dbReference>
<dbReference type="Proteomes" id="UP001366060">
    <property type="component" value="Unassembled WGS sequence"/>
</dbReference>
<proteinExistence type="predicted"/>
<dbReference type="SMART" id="SM00418">
    <property type="entry name" value="HTH_ARSR"/>
    <property type="match status" value="1"/>
</dbReference>
<dbReference type="InterPro" id="IPR036388">
    <property type="entry name" value="WH-like_DNA-bd_sf"/>
</dbReference>
<evidence type="ECO:0000256" key="3">
    <source>
        <dbReference type="ARBA" id="ARBA00023163"/>
    </source>
</evidence>
<organism evidence="5 6">
    <name type="scientific">Psychromonas arctica</name>
    <dbReference type="NCBI Taxonomy" id="168275"/>
    <lineage>
        <taxon>Bacteria</taxon>
        <taxon>Pseudomonadati</taxon>
        <taxon>Pseudomonadota</taxon>
        <taxon>Gammaproteobacteria</taxon>
        <taxon>Alteromonadales</taxon>
        <taxon>Psychromonadaceae</taxon>
        <taxon>Psychromonas</taxon>
    </lineage>
</organism>
<name>A0ABU9HEU1_9GAMM</name>
<evidence type="ECO:0000256" key="2">
    <source>
        <dbReference type="ARBA" id="ARBA00023125"/>
    </source>
</evidence>
<dbReference type="CDD" id="cd00090">
    <property type="entry name" value="HTH_ARSR"/>
    <property type="match status" value="1"/>
</dbReference>
<accession>A0ABU9HEU1</accession>
<protein>
    <submittedName>
        <fullName evidence="5">Metalloregulator ArsR/SmtB family transcription factor</fullName>
    </submittedName>
</protein>
<keyword evidence="1" id="KW-0805">Transcription regulation</keyword>
<dbReference type="SUPFAM" id="SSF46785">
    <property type="entry name" value="Winged helix' DNA-binding domain"/>
    <property type="match status" value="1"/>
</dbReference>
<sequence>MKNKLAMIHENAGEASDLLKVMAHKDRMVVLCLLSEGELGVAELREHTQLSQSAFSQHLSVLRKNELVKVRKESQLVFYSLADERVNILLKAMQQAFCPTLLSDGKSE</sequence>